<keyword evidence="1" id="KW-1133">Transmembrane helix</keyword>
<keyword evidence="1" id="KW-0812">Transmembrane</keyword>
<comment type="caution">
    <text evidence="2">The sequence shown here is derived from an EMBL/GenBank/DDBJ whole genome shotgun (WGS) entry which is preliminary data.</text>
</comment>
<accession>A0ABP8EEY2</accession>
<proteinExistence type="predicted"/>
<dbReference type="EMBL" id="BAABAZ010000003">
    <property type="protein sequence ID" value="GAA4282521.1"/>
    <property type="molecule type" value="Genomic_DNA"/>
</dbReference>
<feature type="transmembrane region" description="Helical" evidence="1">
    <location>
        <begin position="66"/>
        <end position="84"/>
    </location>
</feature>
<feature type="transmembrane region" description="Helical" evidence="1">
    <location>
        <begin position="112"/>
        <end position="134"/>
    </location>
</feature>
<sequence length="164" mass="17705">MFAGMIDLAFLAALSPVWWMFLLILGGLLLSVDLRMPQNQCTEVITGRNDLVLPCRPLRRDGALRRPVMVSVALAYPAMAWLALSHDHGTHGSTGGSAEFHAGSHSQHGTDLLMLVLPLGTILLITSLAVLACVSLWRCRLLLSVEAGAMSAMLVVMLFTIVEV</sequence>
<gene>
    <name evidence="2" type="ORF">GCM10022261_00520</name>
</gene>
<evidence type="ECO:0000313" key="3">
    <source>
        <dbReference type="Proteomes" id="UP001501586"/>
    </source>
</evidence>
<evidence type="ECO:0000256" key="1">
    <source>
        <dbReference type="SAM" id="Phobius"/>
    </source>
</evidence>
<feature type="transmembrane region" description="Helical" evidence="1">
    <location>
        <begin position="6"/>
        <end position="30"/>
    </location>
</feature>
<feature type="transmembrane region" description="Helical" evidence="1">
    <location>
        <begin position="141"/>
        <end position="162"/>
    </location>
</feature>
<evidence type="ECO:0008006" key="4">
    <source>
        <dbReference type="Google" id="ProtNLM"/>
    </source>
</evidence>
<organism evidence="2 3">
    <name type="scientific">Brevibacterium daeguense</name>
    <dbReference type="NCBI Taxonomy" id="909936"/>
    <lineage>
        <taxon>Bacteria</taxon>
        <taxon>Bacillati</taxon>
        <taxon>Actinomycetota</taxon>
        <taxon>Actinomycetes</taxon>
        <taxon>Micrococcales</taxon>
        <taxon>Brevibacteriaceae</taxon>
        <taxon>Brevibacterium</taxon>
    </lineage>
</organism>
<dbReference type="Proteomes" id="UP001501586">
    <property type="component" value="Unassembled WGS sequence"/>
</dbReference>
<evidence type="ECO:0000313" key="2">
    <source>
        <dbReference type="EMBL" id="GAA4282521.1"/>
    </source>
</evidence>
<reference evidence="3" key="1">
    <citation type="journal article" date="2019" name="Int. J. Syst. Evol. Microbiol.">
        <title>The Global Catalogue of Microorganisms (GCM) 10K type strain sequencing project: providing services to taxonomists for standard genome sequencing and annotation.</title>
        <authorList>
            <consortium name="The Broad Institute Genomics Platform"/>
            <consortium name="The Broad Institute Genome Sequencing Center for Infectious Disease"/>
            <person name="Wu L."/>
            <person name="Ma J."/>
        </authorList>
    </citation>
    <scope>NUCLEOTIDE SEQUENCE [LARGE SCALE GENOMIC DNA]</scope>
    <source>
        <strain evidence="3">JCM 17458</strain>
    </source>
</reference>
<keyword evidence="1" id="KW-0472">Membrane</keyword>
<protein>
    <recommendedName>
        <fullName evidence="4">DUF5134 domain-containing protein</fullName>
    </recommendedName>
</protein>
<keyword evidence="3" id="KW-1185">Reference proteome</keyword>
<name>A0ABP8EEY2_9MICO</name>